<evidence type="ECO:0000313" key="3">
    <source>
        <dbReference type="Proteomes" id="UP000613030"/>
    </source>
</evidence>
<comment type="caution">
    <text evidence="2">The sequence shown here is derived from an EMBL/GenBank/DDBJ whole genome shotgun (WGS) entry which is preliminary data.</text>
</comment>
<dbReference type="Proteomes" id="UP000613030">
    <property type="component" value="Unassembled WGS sequence"/>
</dbReference>
<evidence type="ECO:0000313" key="2">
    <source>
        <dbReference type="EMBL" id="MBL0740075.1"/>
    </source>
</evidence>
<dbReference type="EMBL" id="JAERRB010000001">
    <property type="protein sequence ID" value="MBL0740075.1"/>
    <property type="molecule type" value="Genomic_DNA"/>
</dbReference>
<sequence>MIAVTGANGLLGSFIVRELIAHNQPFVALKRSGSDTSLLNDVAHNITWRDADVLDAVALTEAFQDVTHVFHTAAIVSFNPRRAKEVMDINVQGTRHVVNACLMHGVKRLVHISSVSALGRQKDQRHIDESNKWVDSPLNSVYGQSKYFAELEVFRAQEEGLSTVMLNPSVILAPADWARSSAQLFKYVWDEKKFYIDGYLNYVDVRDVASLSYQLLNHPAEAERFIASAGNITFSDFFSSIARKFNKKSPSIKLSKNLLSVVASFETFRSNVMGTEPLITKETARLAGTEFLYDNAKVRKGLNFEFQPFDKTLQWCCEYYTKKNEGKK</sequence>
<dbReference type="Pfam" id="PF01370">
    <property type="entry name" value="Epimerase"/>
    <property type="match status" value="1"/>
</dbReference>
<feature type="domain" description="NAD-dependent epimerase/dehydratase" evidence="1">
    <location>
        <begin position="2"/>
        <end position="222"/>
    </location>
</feature>
<proteinExistence type="predicted"/>
<dbReference type="Gene3D" id="3.40.50.720">
    <property type="entry name" value="NAD(P)-binding Rossmann-like Domain"/>
    <property type="match status" value="1"/>
</dbReference>
<dbReference type="PANTHER" id="PTHR48079">
    <property type="entry name" value="PROTEIN YEEZ"/>
    <property type="match status" value="1"/>
</dbReference>
<keyword evidence="3" id="KW-1185">Reference proteome</keyword>
<organism evidence="2 3">
    <name type="scientific">Chryseolinea lacunae</name>
    <dbReference type="NCBI Taxonomy" id="2801331"/>
    <lineage>
        <taxon>Bacteria</taxon>
        <taxon>Pseudomonadati</taxon>
        <taxon>Bacteroidota</taxon>
        <taxon>Cytophagia</taxon>
        <taxon>Cytophagales</taxon>
        <taxon>Fulvivirgaceae</taxon>
        <taxon>Chryseolinea</taxon>
    </lineage>
</organism>
<reference evidence="2 3" key="1">
    <citation type="submission" date="2021-01" db="EMBL/GenBank/DDBJ databases">
        <title>Chryseolinea sp. Jin1 Genome sequencing and assembly.</title>
        <authorList>
            <person name="Kim I."/>
        </authorList>
    </citation>
    <scope>NUCLEOTIDE SEQUENCE [LARGE SCALE GENOMIC DNA]</scope>
    <source>
        <strain evidence="2 3">Jin1</strain>
    </source>
</reference>
<accession>A0ABS1KL49</accession>
<dbReference type="RefSeq" id="WP_202007077.1">
    <property type="nucleotide sequence ID" value="NZ_JAERRB010000001.1"/>
</dbReference>
<protein>
    <submittedName>
        <fullName evidence="2">NAD-dependent epimerase/dehydratase family protein</fullName>
    </submittedName>
</protein>
<gene>
    <name evidence="2" type="ORF">JI741_02540</name>
</gene>
<evidence type="ECO:0000259" key="1">
    <source>
        <dbReference type="Pfam" id="PF01370"/>
    </source>
</evidence>
<dbReference type="SUPFAM" id="SSF51735">
    <property type="entry name" value="NAD(P)-binding Rossmann-fold domains"/>
    <property type="match status" value="1"/>
</dbReference>
<dbReference type="PANTHER" id="PTHR48079:SF6">
    <property type="entry name" value="NAD(P)-BINDING DOMAIN-CONTAINING PROTEIN-RELATED"/>
    <property type="match status" value="1"/>
</dbReference>
<dbReference type="InterPro" id="IPR001509">
    <property type="entry name" value="Epimerase_deHydtase"/>
</dbReference>
<dbReference type="InterPro" id="IPR036291">
    <property type="entry name" value="NAD(P)-bd_dom_sf"/>
</dbReference>
<name>A0ABS1KL49_9BACT</name>
<dbReference type="InterPro" id="IPR051783">
    <property type="entry name" value="NAD(P)-dependent_oxidoreduct"/>
</dbReference>